<gene>
    <name evidence="1" type="ORF">RBSWK_01869</name>
</gene>
<protein>
    <submittedName>
        <fullName evidence="1">Uncharacterized protein</fullName>
    </submittedName>
</protein>
<comment type="caution">
    <text evidence="1">The sequence shown here is derived from an EMBL/GenBank/DDBJ whole genome shotgun (WGS) entry which is preliminary data.</text>
</comment>
<evidence type="ECO:0000313" key="1">
    <source>
        <dbReference type="EMBL" id="ELP34197.1"/>
    </source>
</evidence>
<sequence>MEPGLRRCPLKAVTHRSRIRQEFGRVPTETSEFSRIQPRTN</sequence>
<organism evidence="1 2">
    <name type="scientific">Rhodopirellula baltica SWK14</name>
    <dbReference type="NCBI Taxonomy" id="993516"/>
    <lineage>
        <taxon>Bacteria</taxon>
        <taxon>Pseudomonadati</taxon>
        <taxon>Planctomycetota</taxon>
        <taxon>Planctomycetia</taxon>
        <taxon>Pirellulales</taxon>
        <taxon>Pirellulaceae</taxon>
        <taxon>Rhodopirellula</taxon>
    </lineage>
</organism>
<proteinExistence type="predicted"/>
<dbReference type="Proteomes" id="UP000010959">
    <property type="component" value="Unassembled WGS sequence"/>
</dbReference>
<dbReference type="PATRIC" id="fig|993516.3.peg.1996"/>
<accession>L7CKN1</accession>
<dbReference type="AlphaFoldDB" id="L7CKN1"/>
<name>L7CKN1_RHOBT</name>
<evidence type="ECO:0000313" key="2">
    <source>
        <dbReference type="Proteomes" id="UP000010959"/>
    </source>
</evidence>
<reference evidence="1 2" key="1">
    <citation type="journal article" date="2013" name="Mar. Genomics">
        <title>Expression of sulfatases in Rhodopirellula baltica and the diversity of sulfatases in the genus Rhodopirellula.</title>
        <authorList>
            <person name="Wegner C.E."/>
            <person name="Richter-Heitmann T."/>
            <person name="Klindworth A."/>
            <person name="Klockow C."/>
            <person name="Richter M."/>
            <person name="Achstetter T."/>
            <person name="Glockner F.O."/>
            <person name="Harder J."/>
        </authorList>
    </citation>
    <scope>NUCLEOTIDE SEQUENCE [LARGE SCALE GENOMIC DNA]</scope>
    <source>
        <strain evidence="1 2">SWK14</strain>
    </source>
</reference>
<dbReference type="EMBL" id="AMWG01000038">
    <property type="protein sequence ID" value="ELP34197.1"/>
    <property type="molecule type" value="Genomic_DNA"/>
</dbReference>